<accession>A0A1M7UFG3</accession>
<dbReference type="AlphaFoldDB" id="A0A1M7UFG3"/>
<proteinExistence type="predicted"/>
<dbReference type="EMBL" id="LT670849">
    <property type="protein sequence ID" value="SHN81733.1"/>
    <property type="molecule type" value="Genomic_DNA"/>
</dbReference>
<protein>
    <submittedName>
        <fullName evidence="2">Uncharacterized protein</fullName>
    </submittedName>
</protein>
<dbReference type="Proteomes" id="UP000184096">
    <property type="component" value="Chromosome I"/>
</dbReference>
<name>A0A1M7UFG3_9BRAD</name>
<feature type="coiled-coil region" evidence="1">
    <location>
        <begin position="2"/>
        <end position="29"/>
    </location>
</feature>
<keyword evidence="3" id="KW-1185">Reference proteome</keyword>
<organism evidence="2 3">
    <name type="scientific">Bradyrhizobium erythrophlei</name>
    <dbReference type="NCBI Taxonomy" id="1437360"/>
    <lineage>
        <taxon>Bacteria</taxon>
        <taxon>Pseudomonadati</taxon>
        <taxon>Pseudomonadota</taxon>
        <taxon>Alphaproteobacteria</taxon>
        <taxon>Hyphomicrobiales</taxon>
        <taxon>Nitrobacteraceae</taxon>
        <taxon>Bradyrhizobium</taxon>
    </lineage>
</organism>
<sequence>MSSDLQTKLEKYERKAASYKTAAEQAKSRADRALYQGLAGYCDDLADKFRQVIAKRADPFVAAE</sequence>
<evidence type="ECO:0000313" key="3">
    <source>
        <dbReference type="Proteomes" id="UP000184096"/>
    </source>
</evidence>
<dbReference type="RefSeq" id="WP_156898683.1">
    <property type="nucleotide sequence ID" value="NZ_LT670849.1"/>
</dbReference>
<evidence type="ECO:0000256" key="1">
    <source>
        <dbReference type="SAM" id="Coils"/>
    </source>
</evidence>
<dbReference type="OrthoDB" id="8252243at2"/>
<reference evidence="3" key="1">
    <citation type="submission" date="2016-11" db="EMBL/GenBank/DDBJ databases">
        <authorList>
            <person name="Varghese N."/>
            <person name="Submissions S."/>
        </authorList>
    </citation>
    <scope>NUCLEOTIDE SEQUENCE [LARGE SCALE GENOMIC DNA]</scope>
    <source>
        <strain evidence="3">GAS401</strain>
    </source>
</reference>
<evidence type="ECO:0000313" key="2">
    <source>
        <dbReference type="EMBL" id="SHN81733.1"/>
    </source>
</evidence>
<gene>
    <name evidence="2" type="ORF">SAMN05444170_4886</name>
</gene>
<keyword evidence="1" id="KW-0175">Coiled coil</keyword>